<dbReference type="Proteomes" id="UP000787625">
    <property type="component" value="Unassembled WGS sequence"/>
</dbReference>
<feature type="transmembrane region" description="Helical" evidence="1">
    <location>
        <begin position="129"/>
        <end position="156"/>
    </location>
</feature>
<keyword evidence="1" id="KW-1133">Transmembrane helix</keyword>
<reference evidence="3" key="1">
    <citation type="journal article" date="2021" name="PeerJ">
        <title>Extensive microbial diversity within the chicken gut microbiome revealed by metagenomics and culture.</title>
        <authorList>
            <person name="Gilroy R."/>
            <person name="Ravi A."/>
            <person name="Getino M."/>
            <person name="Pursley I."/>
            <person name="Horton D.L."/>
            <person name="Alikhan N.F."/>
            <person name="Baker D."/>
            <person name="Gharbi K."/>
            <person name="Hall N."/>
            <person name="Watson M."/>
            <person name="Adriaenssens E.M."/>
            <person name="Foster-Nyarko E."/>
            <person name="Jarju S."/>
            <person name="Secka A."/>
            <person name="Antonio M."/>
            <person name="Oren A."/>
            <person name="Chaudhuri R.R."/>
            <person name="La Ragione R."/>
            <person name="Hildebrand F."/>
            <person name="Pallen M.J."/>
        </authorList>
    </citation>
    <scope>NUCLEOTIDE SEQUENCE</scope>
    <source>
        <strain evidence="3">MalCec1-1739</strain>
    </source>
</reference>
<feature type="transmembrane region" description="Helical" evidence="1">
    <location>
        <begin position="40"/>
        <end position="63"/>
    </location>
</feature>
<feature type="transmembrane region" description="Helical" evidence="1">
    <location>
        <begin position="168"/>
        <end position="188"/>
    </location>
</feature>
<organism evidence="3 4">
    <name type="scientific">Candidatus Avibacteroides avistercoris</name>
    <dbReference type="NCBI Taxonomy" id="2840690"/>
    <lineage>
        <taxon>Bacteria</taxon>
        <taxon>Pseudomonadati</taxon>
        <taxon>Bacteroidota</taxon>
        <taxon>Bacteroidia</taxon>
        <taxon>Bacteroidales</taxon>
        <taxon>Bacteroidaceae</taxon>
        <taxon>Bacteroidaceae incertae sedis</taxon>
        <taxon>Candidatus Avibacteroides</taxon>
    </lineage>
</organism>
<dbReference type="PANTHER" id="PTHR43592:SF15">
    <property type="entry name" value="CAAX AMINO TERMINAL PROTEASE FAMILY PROTEIN"/>
    <property type="match status" value="1"/>
</dbReference>
<keyword evidence="1" id="KW-0472">Membrane</keyword>
<sequence length="263" mass="28816">MTRDFIIIIAVCLFALLVANLASQFVVQMYGDGWPPAVRLRAATFIMQLTAMFAPAILLDKVLRRDGGDRLIYSLNTMPSLRGVVLALSLAAIAVPVIMLLSGLNAALMPSDGWLHEYAIGQDEALNSYYALVLVGASPLGWAANVFLIVVVAAVCEELLFRGVFLGFLLRCGLPRVIAVLIVSIMFVCIHSQVSAFLPRLVMGIFLGYAYLSFRNIWAVIIIHAAYNLLALCDYVLDLPLWLFMLFGGVCSVIAMRTIIIKD</sequence>
<gene>
    <name evidence="3" type="ORF">IAA93_00510</name>
</gene>
<evidence type="ECO:0000256" key="1">
    <source>
        <dbReference type="SAM" id="Phobius"/>
    </source>
</evidence>
<dbReference type="GO" id="GO:0008237">
    <property type="term" value="F:metallopeptidase activity"/>
    <property type="evidence" value="ECO:0007669"/>
    <property type="project" value="UniProtKB-KW"/>
</dbReference>
<dbReference type="EMBL" id="DWUP01000011">
    <property type="protein sequence ID" value="HJD52200.1"/>
    <property type="molecule type" value="Genomic_DNA"/>
</dbReference>
<protein>
    <submittedName>
        <fullName evidence="3">CPBP family intramembrane metalloprotease</fullName>
    </submittedName>
</protein>
<evidence type="ECO:0000313" key="3">
    <source>
        <dbReference type="EMBL" id="HJD52200.1"/>
    </source>
</evidence>
<dbReference type="AlphaFoldDB" id="A0A9D2UGV3"/>
<keyword evidence="3" id="KW-0645">Protease</keyword>
<feature type="transmembrane region" description="Helical" evidence="1">
    <location>
        <begin position="243"/>
        <end position="260"/>
    </location>
</feature>
<dbReference type="GO" id="GO:0004175">
    <property type="term" value="F:endopeptidase activity"/>
    <property type="evidence" value="ECO:0007669"/>
    <property type="project" value="UniProtKB-ARBA"/>
</dbReference>
<feature type="domain" description="CAAX prenyl protease 2/Lysostaphin resistance protein A-like" evidence="2">
    <location>
        <begin position="141"/>
        <end position="230"/>
    </location>
</feature>
<reference evidence="3" key="2">
    <citation type="submission" date="2021-04" db="EMBL/GenBank/DDBJ databases">
        <authorList>
            <person name="Gilroy R."/>
        </authorList>
    </citation>
    <scope>NUCLEOTIDE SEQUENCE</scope>
    <source>
        <strain evidence="3">MalCec1-1739</strain>
    </source>
</reference>
<comment type="caution">
    <text evidence="3">The sequence shown here is derived from an EMBL/GenBank/DDBJ whole genome shotgun (WGS) entry which is preliminary data.</text>
</comment>
<name>A0A9D2UGV3_9BACT</name>
<keyword evidence="3" id="KW-0378">Hydrolase</keyword>
<evidence type="ECO:0000313" key="4">
    <source>
        <dbReference type="Proteomes" id="UP000787625"/>
    </source>
</evidence>
<evidence type="ECO:0000259" key="2">
    <source>
        <dbReference type="Pfam" id="PF02517"/>
    </source>
</evidence>
<accession>A0A9D2UGV3</accession>
<dbReference type="InterPro" id="IPR003675">
    <property type="entry name" value="Rce1/LyrA-like_dom"/>
</dbReference>
<keyword evidence="3" id="KW-0482">Metalloprotease</keyword>
<dbReference type="GO" id="GO:0080120">
    <property type="term" value="P:CAAX-box protein maturation"/>
    <property type="evidence" value="ECO:0007669"/>
    <property type="project" value="UniProtKB-ARBA"/>
</dbReference>
<dbReference type="PANTHER" id="PTHR43592">
    <property type="entry name" value="CAAX AMINO TERMINAL PROTEASE"/>
    <property type="match status" value="1"/>
</dbReference>
<keyword evidence="1" id="KW-0812">Transmembrane</keyword>
<feature type="transmembrane region" description="Helical" evidence="1">
    <location>
        <begin position="84"/>
        <end position="109"/>
    </location>
</feature>
<dbReference type="Pfam" id="PF02517">
    <property type="entry name" value="Rce1-like"/>
    <property type="match status" value="1"/>
</dbReference>
<proteinExistence type="predicted"/>